<dbReference type="Proteomes" id="UP000189004">
    <property type="component" value="Unassembled WGS sequence"/>
</dbReference>
<evidence type="ECO:0000313" key="3">
    <source>
        <dbReference type="Proteomes" id="UP000189004"/>
    </source>
</evidence>
<dbReference type="AlphaFoldDB" id="A0A1V3C2T0"/>
<comment type="caution">
    <text evidence="2">The sequence shown here is derived from an EMBL/GenBank/DDBJ whole genome shotgun (WGS) entry which is preliminary data.</text>
</comment>
<dbReference type="STRING" id="501010.NOSIN_15850"/>
<dbReference type="EMBL" id="MCOK01000001">
    <property type="protein sequence ID" value="OOC55097.1"/>
    <property type="molecule type" value="Genomic_DNA"/>
</dbReference>
<evidence type="ECO:0000256" key="1">
    <source>
        <dbReference type="SAM" id="MobiDB-lite"/>
    </source>
</evidence>
<evidence type="ECO:0000313" key="2">
    <source>
        <dbReference type="EMBL" id="OOC55097.1"/>
    </source>
</evidence>
<dbReference type="OrthoDB" id="3543540at2"/>
<reference evidence="3" key="1">
    <citation type="submission" date="2016-08" db="EMBL/GenBank/DDBJ databases">
        <authorList>
            <person name="Tokovenko B."/>
            <person name="Kalinowski J."/>
        </authorList>
    </citation>
    <scope>NUCLEOTIDE SEQUENCE [LARGE SCALE GENOMIC DNA]</scope>
    <source>
        <strain evidence="3">UTMC102</strain>
    </source>
</reference>
<gene>
    <name evidence="2" type="ORF">NOSIN_15850</name>
</gene>
<feature type="region of interest" description="Disordered" evidence="1">
    <location>
        <begin position="1"/>
        <end position="100"/>
    </location>
</feature>
<evidence type="ECO:0008006" key="4">
    <source>
        <dbReference type="Google" id="ProtNLM"/>
    </source>
</evidence>
<feature type="compositionally biased region" description="Basic and acidic residues" evidence="1">
    <location>
        <begin position="34"/>
        <end position="63"/>
    </location>
</feature>
<feature type="compositionally biased region" description="Low complexity" evidence="1">
    <location>
        <begin position="89"/>
        <end position="100"/>
    </location>
</feature>
<name>A0A1V3C2T0_9ACTN</name>
<keyword evidence="3" id="KW-1185">Reference proteome</keyword>
<feature type="compositionally biased region" description="Polar residues" evidence="1">
    <location>
        <begin position="64"/>
        <end position="80"/>
    </location>
</feature>
<sequence length="217" mass="22663">MHSQEGTGGTGSKGDRMAETARGTAGEVASTAREQARSLTDEARSEAKHVTGDVQNRLREEARSQTQRTSQNLRQWSEELSSMADHGNPQSPVSSVVHQVAQGGRGAADFLEERGVDGLLEETKNFAQRKPMAFLAGAALAGFVVGRAVKASSSAGGQSHQGGQPEAISSGERTGPPMPRQSEAGPGGPVTPLQQSAASRENPGYPHEDPGPQGRTL</sequence>
<organism evidence="2 3">
    <name type="scientific">Nocardiopsis sinuspersici</name>
    <dbReference type="NCBI Taxonomy" id="501010"/>
    <lineage>
        <taxon>Bacteria</taxon>
        <taxon>Bacillati</taxon>
        <taxon>Actinomycetota</taxon>
        <taxon>Actinomycetes</taxon>
        <taxon>Streptosporangiales</taxon>
        <taxon>Nocardiopsidaceae</taxon>
        <taxon>Nocardiopsis</taxon>
    </lineage>
</organism>
<feature type="compositionally biased region" description="Gly residues" evidence="1">
    <location>
        <begin position="1"/>
        <end position="12"/>
    </location>
</feature>
<protein>
    <recommendedName>
        <fullName evidence="4">DUF3618 domain-containing protein</fullName>
    </recommendedName>
</protein>
<accession>A0A1V3C2T0</accession>
<proteinExistence type="predicted"/>
<feature type="compositionally biased region" description="Low complexity" evidence="1">
    <location>
        <begin position="150"/>
        <end position="164"/>
    </location>
</feature>
<dbReference type="Gene3D" id="1.20.5.2950">
    <property type="match status" value="1"/>
</dbReference>
<feature type="region of interest" description="Disordered" evidence="1">
    <location>
        <begin position="150"/>
        <end position="217"/>
    </location>
</feature>